<dbReference type="Pfam" id="PF11528">
    <property type="entry name" value="DUF3224"/>
    <property type="match status" value="1"/>
</dbReference>
<evidence type="ECO:0000313" key="2">
    <source>
        <dbReference type="Proteomes" id="UP000076587"/>
    </source>
</evidence>
<dbReference type="AlphaFoldDB" id="A0A167AJJ2"/>
<dbReference type="EMBL" id="AUXT01000181">
    <property type="protein sequence ID" value="KZN45467.1"/>
    <property type="molecule type" value="Genomic_DNA"/>
</dbReference>
<gene>
    <name evidence="1" type="ORF">N482_14605</name>
</gene>
<dbReference type="RefSeq" id="WP_063377982.1">
    <property type="nucleotide sequence ID" value="NZ_AUXT01000181.1"/>
</dbReference>
<name>A0A167AJJ2_9GAMM</name>
<sequence>MKWQGEFQITDWQEQTRESNVVLAGGKLTTAVVKHVYQGDIIGSGELQYSMAYDAEGSAHFSGIELIQMELGAQTHILVLSHKGKFSQGVAGSEFEVVACEPTHSILGAHGTFTSGEGGTAKYCLEKRS</sequence>
<dbReference type="Proteomes" id="UP000076587">
    <property type="component" value="Unassembled WGS sequence"/>
</dbReference>
<dbReference type="Gene3D" id="2.40.350.10">
    <property type="entry name" value="SO1590-like"/>
    <property type="match status" value="1"/>
</dbReference>
<dbReference type="OrthoDB" id="69764at2"/>
<evidence type="ECO:0008006" key="3">
    <source>
        <dbReference type="Google" id="ProtNLM"/>
    </source>
</evidence>
<organism evidence="1 2">
    <name type="scientific">Pseudoalteromonas luteoviolacea NCIMB 1942</name>
    <dbReference type="NCBI Taxonomy" id="1365253"/>
    <lineage>
        <taxon>Bacteria</taxon>
        <taxon>Pseudomonadati</taxon>
        <taxon>Pseudomonadota</taxon>
        <taxon>Gammaproteobacteria</taxon>
        <taxon>Alteromonadales</taxon>
        <taxon>Pseudoalteromonadaceae</taxon>
        <taxon>Pseudoalteromonas</taxon>
    </lineage>
</organism>
<dbReference type="InterPro" id="IPR023159">
    <property type="entry name" value="SO1590-like_sf"/>
</dbReference>
<reference evidence="1 2" key="1">
    <citation type="submission" date="2013-07" db="EMBL/GenBank/DDBJ databases">
        <title>Comparative Genomic and Metabolomic Analysis of Twelve Strains of Pseudoalteromonas luteoviolacea.</title>
        <authorList>
            <person name="Vynne N.G."/>
            <person name="Mansson M."/>
            <person name="Gram L."/>
        </authorList>
    </citation>
    <scope>NUCLEOTIDE SEQUENCE [LARGE SCALE GENOMIC DNA]</scope>
    <source>
        <strain evidence="1 2">NCIMB 1942</strain>
    </source>
</reference>
<accession>A0A167AJJ2</accession>
<dbReference type="SUPFAM" id="SSF159238">
    <property type="entry name" value="SO1590-like"/>
    <property type="match status" value="1"/>
</dbReference>
<dbReference type="InterPro" id="IPR021607">
    <property type="entry name" value="DUF3224"/>
</dbReference>
<protein>
    <recommendedName>
        <fullName evidence="3">DUF3224 domain-containing protein</fullName>
    </recommendedName>
</protein>
<proteinExistence type="predicted"/>
<evidence type="ECO:0000313" key="1">
    <source>
        <dbReference type="EMBL" id="KZN45467.1"/>
    </source>
</evidence>
<dbReference type="PATRIC" id="fig|1365253.3.peg.3504"/>
<comment type="caution">
    <text evidence="1">The sequence shown here is derived from an EMBL/GenBank/DDBJ whole genome shotgun (WGS) entry which is preliminary data.</text>
</comment>